<comment type="caution">
    <text evidence="5">The sequence shown here is derived from an EMBL/GenBank/DDBJ whole genome shotgun (WGS) entry which is preliminary data.</text>
</comment>
<dbReference type="InterPro" id="IPR029063">
    <property type="entry name" value="SAM-dependent_MTases_sf"/>
</dbReference>
<evidence type="ECO:0000256" key="1">
    <source>
        <dbReference type="ARBA" id="ARBA00022603"/>
    </source>
</evidence>
<dbReference type="SUPFAM" id="SSF53335">
    <property type="entry name" value="S-adenosyl-L-methionine-dependent methyltransferases"/>
    <property type="match status" value="1"/>
</dbReference>
<dbReference type="AlphaFoldDB" id="A0A2M9A7E0"/>
<organism evidence="5 6">
    <name type="scientific">Hallerella succinigenes</name>
    <dbReference type="NCBI Taxonomy" id="1896222"/>
    <lineage>
        <taxon>Bacteria</taxon>
        <taxon>Pseudomonadati</taxon>
        <taxon>Fibrobacterota</taxon>
        <taxon>Fibrobacteria</taxon>
        <taxon>Fibrobacterales</taxon>
        <taxon>Fibrobacteraceae</taxon>
        <taxon>Hallerella</taxon>
    </lineage>
</organism>
<feature type="binding site" evidence="4">
    <location>
        <position position="220"/>
    </location>
    <ligand>
        <name>S-adenosyl-L-methionine</name>
        <dbReference type="ChEBI" id="CHEBI:59789"/>
    </ligand>
</feature>
<dbReference type="GO" id="GO:0008173">
    <property type="term" value="F:RNA methyltransferase activity"/>
    <property type="evidence" value="ECO:0007669"/>
    <property type="project" value="InterPro"/>
</dbReference>
<evidence type="ECO:0000313" key="5">
    <source>
        <dbReference type="EMBL" id="PJJ41537.1"/>
    </source>
</evidence>
<name>A0A2M9A7E0_9BACT</name>
<evidence type="ECO:0000256" key="4">
    <source>
        <dbReference type="PROSITE-ProRule" id="PRU01024"/>
    </source>
</evidence>
<dbReference type="PROSITE" id="PS51687">
    <property type="entry name" value="SAM_MT_RNA_M5U"/>
    <property type="match status" value="1"/>
</dbReference>
<dbReference type="GO" id="GO:0006396">
    <property type="term" value="P:RNA processing"/>
    <property type="evidence" value="ECO:0007669"/>
    <property type="project" value="InterPro"/>
</dbReference>
<keyword evidence="2 4" id="KW-0808">Transferase</keyword>
<gene>
    <name evidence="5" type="ORF">BGX16_1515</name>
</gene>
<feature type="binding site" evidence="4">
    <location>
        <position position="319"/>
    </location>
    <ligand>
        <name>S-adenosyl-L-methionine</name>
        <dbReference type="ChEBI" id="CHEBI:59789"/>
    </ligand>
</feature>
<dbReference type="PANTHER" id="PTHR11061">
    <property type="entry name" value="RNA M5U METHYLTRANSFERASE"/>
    <property type="match status" value="1"/>
</dbReference>
<comment type="similarity">
    <text evidence="4">Belongs to the class I-like SAM-binding methyltransferase superfamily. RNA M5U methyltransferase family.</text>
</comment>
<feature type="active site" description="Nucleophile" evidence="4">
    <location>
        <position position="346"/>
    </location>
</feature>
<dbReference type="GO" id="GO:0032259">
    <property type="term" value="P:methylation"/>
    <property type="evidence" value="ECO:0007669"/>
    <property type="project" value="UniProtKB-KW"/>
</dbReference>
<dbReference type="InterPro" id="IPR010280">
    <property type="entry name" value="U5_MeTrfase_fam"/>
</dbReference>
<proteinExistence type="inferred from homology"/>
<dbReference type="CDD" id="cd02440">
    <property type="entry name" value="AdoMet_MTases"/>
    <property type="match status" value="1"/>
</dbReference>
<dbReference type="Gene3D" id="3.40.50.150">
    <property type="entry name" value="Vaccinia Virus protein VP39"/>
    <property type="match status" value="1"/>
</dbReference>
<feature type="binding site" evidence="4">
    <location>
        <position position="270"/>
    </location>
    <ligand>
        <name>S-adenosyl-L-methionine</name>
        <dbReference type="ChEBI" id="CHEBI:59789"/>
    </ligand>
</feature>
<accession>A0A2M9A7E0</accession>
<dbReference type="Gene3D" id="2.40.50.1070">
    <property type="match status" value="1"/>
</dbReference>
<protein>
    <submittedName>
        <fullName evidence="5">23S rRNA m(5)U-1939 methyltransferase</fullName>
    </submittedName>
</protein>
<keyword evidence="6" id="KW-1185">Reference proteome</keyword>
<dbReference type="Proteomes" id="UP000231134">
    <property type="component" value="Unassembled WGS sequence"/>
</dbReference>
<reference evidence="5 6" key="1">
    <citation type="submission" date="2017-11" db="EMBL/GenBank/DDBJ databases">
        <title>Animal gut microbial communities from fecal samples from Wisconsin, USA.</title>
        <authorList>
            <person name="Neumann A."/>
        </authorList>
    </citation>
    <scope>NUCLEOTIDE SEQUENCE [LARGE SCALE GENOMIC DNA]</scope>
    <source>
        <strain evidence="5 6">UWS3</strain>
    </source>
</reference>
<keyword evidence="3 4" id="KW-0949">S-adenosyl-L-methionine</keyword>
<sequence>MITFSNALRESMPKTLSSLPLLSIAILDYKDELAVKNKAFALFCEKNGLPSPEEVIASPLPRNYRTTTKRRAIFENGEFSLAFGEDDRSEYAEPLEPEEHLAIYKLVEGYLKKPVFKALAEAMNWLIIRGSYKRRTVIFNVHEMNASVVRKLKLMGEHLTASELGVFSAHVYFDPTCSDYYLEARRPTNALAFKTLYGPKDLSLDLGDIRLKYPVTGFSQINESQIPNLLSKAKELLQPNAEEHMLDLYCGYGLFSLGIGKNAKSTFGVEWEGPSIEYAKNSARFLKRMNAKFLAGKIDAEFVEKKIPKFREPEVILLDPPRKGVEQGVISALAKRNPKRVLHVFCGTDEIPRSVNQWRMAHYQVSKIQPLDLFPGTPHLETAVLMTKADVRK</sequence>
<dbReference type="RefSeq" id="WP_100425496.1">
    <property type="nucleotide sequence ID" value="NZ_JAXFBG010000064.1"/>
</dbReference>
<dbReference type="Pfam" id="PF05958">
    <property type="entry name" value="tRNA_U5-meth_tr"/>
    <property type="match status" value="1"/>
</dbReference>
<evidence type="ECO:0000313" key="6">
    <source>
        <dbReference type="Proteomes" id="UP000231134"/>
    </source>
</evidence>
<feature type="binding site" evidence="4">
    <location>
        <position position="249"/>
    </location>
    <ligand>
        <name>S-adenosyl-L-methionine</name>
        <dbReference type="ChEBI" id="CHEBI:59789"/>
    </ligand>
</feature>
<evidence type="ECO:0000256" key="2">
    <source>
        <dbReference type="ARBA" id="ARBA00022679"/>
    </source>
</evidence>
<dbReference type="PANTHER" id="PTHR11061:SF30">
    <property type="entry name" value="TRNA (URACIL(54)-C(5))-METHYLTRANSFERASE"/>
    <property type="match status" value="1"/>
</dbReference>
<evidence type="ECO:0000256" key="3">
    <source>
        <dbReference type="ARBA" id="ARBA00022691"/>
    </source>
</evidence>
<dbReference type="EMBL" id="PGEX01000001">
    <property type="protein sequence ID" value="PJJ41537.1"/>
    <property type="molecule type" value="Genomic_DNA"/>
</dbReference>
<keyword evidence="1 4" id="KW-0489">Methyltransferase</keyword>
<dbReference type="OrthoDB" id="9804590at2"/>